<proteinExistence type="predicted"/>
<dbReference type="InParanoid" id="F4R423"/>
<reference evidence="2" key="1">
    <citation type="journal article" date="2011" name="Proc. Natl. Acad. Sci. U.S.A.">
        <title>Obligate biotrophy features unraveled by the genomic analysis of rust fungi.</title>
        <authorList>
            <person name="Duplessis S."/>
            <person name="Cuomo C.A."/>
            <person name="Lin Y.-C."/>
            <person name="Aerts A."/>
            <person name="Tisserant E."/>
            <person name="Veneault-Fourrey C."/>
            <person name="Joly D.L."/>
            <person name="Hacquard S."/>
            <person name="Amselem J."/>
            <person name="Cantarel B.L."/>
            <person name="Chiu R."/>
            <person name="Coutinho P.M."/>
            <person name="Feau N."/>
            <person name="Field M."/>
            <person name="Frey P."/>
            <person name="Gelhaye E."/>
            <person name="Goldberg J."/>
            <person name="Grabherr M.G."/>
            <person name="Kodira C.D."/>
            <person name="Kohler A."/>
            <person name="Kuees U."/>
            <person name="Lindquist E.A."/>
            <person name="Lucas S.M."/>
            <person name="Mago R."/>
            <person name="Mauceli E."/>
            <person name="Morin E."/>
            <person name="Murat C."/>
            <person name="Pangilinan J.L."/>
            <person name="Park R."/>
            <person name="Pearson M."/>
            <person name="Quesneville H."/>
            <person name="Rouhier N."/>
            <person name="Sakthikumar S."/>
            <person name="Salamov A.A."/>
            <person name="Schmutz J."/>
            <person name="Selles B."/>
            <person name="Shapiro H."/>
            <person name="Tanguay P."/>
            <person name="Tuskan G.A."/>
            <person name="Henrissat B."/>
            <person name="Van de Peer Y."/>
            <person name="Rouze P."/>
            <person name="Ellis J.G."/>
            <person name="Dodds P.N."/>
            <person name="Schein J.E."/>
            <person name="Zhong S."/>
            <person name="Hamelin R.C."/>
            <person name="Grigoriev I.V."/>
            <person name="Szabo L.J."/>
            <person name="Martin F."/>
        </authorList>
    </citation>
    <scope>NUCLEOTIDE SEQUENCE [LARGE SCALE GENOMIC DNA]</scope>
    <source>
        <strain evidence="2">98AG31 / pathotype 3-4-7</strain>
    </source>
</reference>
<accession>F4R423</accession>
<dbReference type="Proteomes" id="UP000001072">
    <property type="component" value="Unassembled WGS sequence"/>
</dbReference>
<dbReference type="AlphaFoldDB" id="F4R423"/>
<dbReference type="GeneID" id="18921310"/>
<keyword evidence="2" id="KW-1185">Reference proteome</keyword>
<dbReference type="KEGG" id="mlr:MELLADRAFT_101231"/>
<gene>
    <name evidence="1" type="ORF">MELLADRAFT_101231</name>
</gene>
<dbReference type="OrthoDB" id="3344725at2759"/>
<protein>
    <submittedName>
        <fullName evidence="1">Uncharacterized protein</fullName>
    </submittedName>
</protein>
<dbReference type="HOGENOM" id="CLU_103889_0_0_1"/>
<evidence type="ECO:0000313" key="2">
    <source>
        <dbReference type="Proteomes" id="UP000001072"/>
    </source>
</evidence>
<dbReference type="RefSeq" id="XP_007403664.1">
    <property type="nucleotide sequence ID" value="XM_007403602.1"/>
</dbReference>
<dbReference type="VEuPathDB" id="FungiDB:MELLADRAFT_101231"/>
<name>F4R423_MELLP</name>
<dbReference type="EMBL" id="GL883090">
    <property type="protein sequence ID" value="EGG12726.1"/>
    <property type="molecule type" value="Genomic_DNA"/>
</dbReference>
<dbReference type="eggNOG" id="ENOG502S8KR">
    <property type="taxonomic scope" value="Eukaryota"/>
</dbReference>
<sequence length="192" mass="22101">MAQESNPGGSTIILILNQADQLTQEFKKIYNESINFVQGLKSTEQQFENLNNLNQRQSQSSILPSPSNIVERTFNKLNQTKVEFTMKIIESLNLLESIIDRLSQLLYSIDIEMIQIESSNGFDPKNAVDHLNLTFDAYQAELVSKRQVFSSFNSEEISLDEFLFRWMRTDELSLLNKETMDDLSDCLKGWST</sequence>
<organism evidence="2">
    <name type="scientific">Melampsora larici-populina (strain 98AG31 / pathotype 3-4-7)</name>
    <name type="common">Poplar leaf rust fungus</name>
    <dbReference type="NCBI Taxonomy" id="747676"/>
    <lineage>
        <taxon>Eukaryota</taxon>
        <taxon>Fungi</taxon>
        <taxon>Dikarya</taxon>
        <taxon>Basidiomycota</taxon>
        <taxon>Pucciniomycotina</taxon>
        <taxon>Pucciniomycetes</taxon>
        <taxon>Pucciniales</taxon>
        <taxon>Melampsoraceae</taxon>
        <taxon>Melampsora</taxon>
    </lineage>
</organism>
<evidence type="ECO:0000313" key="1">
    <source>
        <dbReference type="EMBL" id="EGG12726.1"/>
    </source>
</evidence>